<proteinExistence type="predicted"/>
<accession>A0A918EU38</accession>
<comment type="caution">
    <text evidence="1">The sequence shown here is derived from an EMBL/GenBank/DDBJ whole genome shotgun (WGS) entry which is preliminary data.</text>
</comment>
<evidence type="ECO:0000313" key="2">
    <source>
        <dbReference type="Proteomes" id="UP000620156"/>
    </source>
</evidence>
<dbReference type="Proteomes" id="UP000620156">
    <property type="component" value="Unassembled WGS sequence"/>
</dbReference>
<sequence>MARHIEVPVDDAAYEVLEEEAARAGITVPELVGQVLAHDLDMRRFLAAAAHFAAAWGPAFDAEFGPAHLGAAA</sequence>
<keyword evidence="2" id="KW-1185">Reference proteome</keyword>
<dbReference type="AlphaFoldDB" id="A0A918EU38"/>
<reference evidence="1" key="2">
    <citation type="submission" date="2020-09" db="EMBL/GenBank/DDBJ databases">
        <authorList>
            <person name="Sun Q."/>
            <person name="Ohkuma M."/>
        </authorList>
    </citation>
    <scope>NUCLEOTIDE SEQUENCE</scope>
    <source>
        <strain evidence="1">JCM 3131</strain>
    </source>
</reference>
<protein>
    <submittedName>
        <fullName evidence="1">Uncharacterized protein</fullName>
    </submittedName>
</protein>
<name>A0A918EU38_9ACTN</name>
<reference evidence="1" key="1">
    <citation type="journal article" date="2014" name="Int. J. Syst. Evol. Microbiol.">
        <title>Complete genome sequence of Corynebacterium casei LMG S-19264T (=DSM 44701T), isolated from a smear-ripened cheese.</title>
        <authorList>
            <consortium name="US DOE Joint Genome Institute (JGI-PGF)"/>
            <person name="Walter F."/>
            <person name="Albersmeier A."/>
            <person name="Kalinowski J."/>
            <person name="Ruckert C."/>
        </authorList>
    </citation>
    <scope>NUCLEOTIDE SEQUENCE</scope>
    <source>
        <strain evidence="1">JCM 3131</strain>
    </source>
</reference>
<organism evidence="1 2">
    <name type="scientific">Streptomyces ruber</name>
    <dbReference type="NCBI Taxonomy" id="83378"/>
    <lineage>
        <taxon>Bacteria</taxon>
        <taxon>Bacillati</taxon>
        <taxon>Actinomycetota</taxon>
        <taxon>Actinomycetes</taxon>
        <taxon>Kitasatosporales</taxon>
        <taxon>Streptomycetaceae</taxon>
        <taxon>Streptomyces</taxon>
    </lineage>
</organism>
<dbReference type="EMBL" id="BMQK01000012">
    <property type="protein sequence ID" value="GGQ72809.1"/>
    <property type="molecule type" value="Genomic_DNA"/>
</dbReference>
<dbReference type="RefSeq" id="WP_189218949.1">
    <property type="nucleotide sequence ID" value="NZ_BMQK01000012.1"/>
</dbReference>
<evidence type="ECO:0000313" key="1">
    <source>
        <dbReference type="EMBL" id="GGQ72809.1"/>
    </source>
</evidence>
<gene>
    <name evidence="1" type="ORF">GCM10010145_48140</name>
</gene>